<gene>
    <name evidence="1" type="ORF">PoB_000454100</name>
</gene>
<name>A0AAV3XR97_9GAST</name>
<dbReference type="AlphaFoldDB" id="A0AAV3XR97"/>
<dbReference type="EMBL" id="BLXT01000540">
    <property type="protein sequence ID" value="GFN78035.1"/>
    <property type="molecule type" value="Genomic_DNA"/>
</dbReference>
<organism evidence="1 2">
    <name type="scientific">Plakobranchus ocellatus</name>
    <dbReference type="NCBI Taxonomy" id="259542"/>
    <lineage>
        <taxon>Eukaryota</taxon>
        <taxon>Metazoa</taxon>
        <taxon>Spiralia</taxon>
        <taxon>Lophotrochozoa</taxon>
        <taxon>Mollusca</taxon>
        <taxon>Gastropoda</taxon>
        <taxon>Heterobranchia</taxon>
        <taxon>Euthyneura</taxon>
        <taxon>Panpulmonata</taxon>
        <taxon>Sacoglossa</taxon>
        <taxon>Placobranchoidea</taxon>
        <taxon>Plakobranchidae</taxon>
        <taxon>Plakobranchus</taxon>
    </lineage>
</organism>
<protein>
    <submittedName>
        <fullName evidence="1">Uncharacterized protein</fullName>
    </submittedName>
</protein>
<comment type="caution">
    <text evidence="1">The sequence shown here is derived from an EMBL/GenBank/DDBJ whole genome shotgun (WGS) entry which is preliminary data.</text>
</comment>
<sequence length="83" mass="8589">MDGPGLTHLPAVAPSDVNRPGLTASLQARGAARPRGPGHVGLEALTGNLGTSQAIGPSDRCTVWACLALKDFYSIEICRSALY</sequence>
<keyword evidence="2" id="KW-1185">Reference proteome</keyword>
<proteinExistence type="predicted"/>
<dbReference type="Proteomes" id="UP000735302">
    <property type="component" value="Unassembled WGS sequence"/>
</dbReference>
<evidence type="ECO:0000313" key="1">
    <source>
        <dbReference type="EMBL" id="GFN78035.1"/>
    </source>
</evidence>
<accession>A0AAV3XR97</accession>
<reference evidence="1 2" key="1">
    <citation type="journal article" date="2021" name="Elife">
        <title>Chloroplast acquisition without the gene transfer in kleptoplastic sea slugs, Plakobranchus ocellatus.</title>
        <authorList>
            <person name="Maeda T."/>
            <person name="Takahashi S."/>
            <person name="Yoshida T."/>
            <person name="Shimamura S."/>
            <person name="Takaki Y."/>
            <person name="Nagai Y."/>
            <person name="Toyoda A."/>
            <person name="Suzuki Y."/>
            <person name="Arimoto A."/>
            <person name="Ishii H."/>
            <person name="Satoh N."/>
            <person name="Nishiyama T."/>
            <person name="Hasebe M."/>
            <person name="Maruyama T."/>
            <person name="Minagawa J."/>
            <person name="Obokata J."/>
            <person name="Shigenobu S."/>
        </authorList>
    </citation>
    <scope>NUCLEOTIDE SEQUENCE [LARGE SCALE GENOMIC DNA]</scope>
</reference>
<evidence type="ECO:0000313" key="2">
    <source>
        <dbReference type="Proteomes" id="UP000735302"/>
    </source>
</evidence>